<evidence type="ECO:0000313" key="2">
    <source>
        <dbReference type="EMBL" id="KAJ7968888.1"/>
    </source>
</evidence>
<dbReference type="EMBL" id="JARAOO010000005">
    <property type="protein sequence ID" value="KAJ7968888.1"/>
    <property type="molecule type" value="Genomic_DNA"/>
</dbReference>
<reference evidence="2" key="1">
    <citation type="journal article" date="2023" name="Science">
        <title>Elucidation of the pathway for biosynthesis of saponin adjuvants from the soapbark tree.</title>
        <authorList>
            <person name="Reed J."/>
            <person name="Orme A."/>
            <person name="El-Demerdash A."/>
            <person name="Owen C."/>
            <person name="Martin L.B.B."/>
            <person name="Misra R.C."/>
            <person name="Kikuchi S."/>
            <person name="Rejzek M."/>
            <person name="Martin A.C."/>
            <person name="Harkess A."/>
            <person name="Leebens-Mack J."/>
            <person name="Louveau T."/>
            <person name="Stephenson M.J."/>
            <person name="Osbourn A."/>
        </authorList>
    </citation>
    <scope>NUCLEOTIDE SEQUENCE</scope>
    <source>
        <strain evidence="2">S10</strain>
    </source>
</reference>
<proteinExistence type="predicted"/>
<feature type="region of interest" description="Disordered" evidence="1">
    <location>
        <begin position="58"/>
        <end position="77"/>
    </location>
</feature>
<keyword evidence="3" id="KW-1185">Reference proteome</keyword>
<feature type="compositionally biased region" description="Low complexity" evidence="1">
    <location>
        <begin position="31"/>
        <end position="41"/>
    </location>
</feature>
<dbReference type="Proteomes" id="UP001163823">
    <property type="component" value="Chromosome 5"/>
</dbReference>
<evidence type="ECO:0000313" key="3">
    <source>
        <dbReference type="Proteomes" id="UP001163823"/>
    </source>
</evidence>
<organism evidence="2 3">
    <name type="scientific">Quillaja saponaria</name>
    <name type="common">Soap bark tree</name>
    <dbReference type="NCBI Taxonomy" id="32244"/>
    <lineage>
        <taxon>Eukaryota</taxon>
        <taxon>Viridiplantae</taxon>
        <taxon>Streptophyta</taxon>
        <taxon>Embryophyta</taxon>
        <taxon>Tracheophyta</taxon>
        <taxon>Spermatophyta</taxon>
        <taxon>Magnoliopsida</taxon>
        <taxon>eudicotyledons</taxon>
        <taxon>Gunneridae</taxon>
        <taxon>Pentapetalae</taxon>
        <taxon>rosids</taxon>
        <taxon>fabids</taxon>
        <taxon>Fabales</taxon>
        <taxon>Quillajaceae</taxon>
        <taxon>Quillaja</taxon>
    </lineage>
</organism>
<name>A0AAD7M2Q7_QUISA</name>
<feature type="region of interest" description="Disordered" evidence="1">
    <location>
        <begin position="26"/>
        <end position="48"/>
    </location>
</feature>
<comment type="caution">
    <text evidence="2">The sequence shown here is derived from an EMBL/GenBank/DDBJ whole genome shotgun (WGS) entry which is preliminary data.</text>
</comment>
<accession>A0AAD7M2Q7</accession>
<protein>
    <submittedName>
        <fullName evidence="2">Fibrous sheath-interacting protein</fullName>
    </submittedName>
</protein>
<sequence length="229" mass="25526">MRPPRPPPPSLHSNFFSSLKQVEKRLKLEHPSQIPSPSQSPLQEVNFSTTQSLSSPIFLQLGQSNESSTLQDSSEPPQAFLSISQNFSPTHQDPPQINALDHPRISEYEEEEIDDIQQLMQLLGLSEEERQRVGFDDDSGCSSCYCEGGFYSKIVGVKGPKCKKEARRLDGWIQHFLDSGEEGRKQPLRLAHLLLGKAAFISEGADGGFGGLEFPSTIEEFLHHDPPKD</sequence>
<evidence type="ECO:0000256" key="1">
    <source>
        <dbReference type="SAM" id="MobiDB-lite"/>
    </source>
</evidence>
<dbReference type="KEGG" id="qsa:O6P43_012922"/>
<gene>
    <name evidence="2" type="ORF">O6P43_012922</name>
</gene>
<dbReference type="AlphaFoldDB" id="A0AAD7M2Q7"/>